<evidence type="ECO:0000313" key="2">
    <source>
        <dbReference type="Proteomes" id="UP000290212"/>
    </source>
</evidence>
<evidence type="ECO:0000313" key="1">
    <source>
        <dbReference type="EMBL" id="QAY02381.1"/>
    </source>
</evidence>
<organism evidence="1 2">
    <name type="scientific">Staphylococcus phage CH1</name>
    <dbReference type="NCBI Taxonomy" id="2510150"/>
    <lineage>
        <taxon>Viruses</taxon>
        <taxon>Duplodnaviria</taxon>
        <taxon>Heunggongvirae</taxon>
        <taxon>Uroviricota</taxon>
        <taxon>Caudoviricetes</taxon>
        <taxon>Herelleviridae</taxon>
        <taxon>Twortvirinae</taxon>
        <taxon>Kayvirus</taxon>
        <taxon>Kayvirus G1</taxon>
    </lineage>
</organism>
<accession>A0A411BL70</accession>
<protein>
    <submittedName>
        <fullName evidence="1">Uncharacterized protein</fullName>
    </submittedName>
</protein>
<reference evidence="1 2" key="1">
    <citation type="submission" date="2018-12" db="EMBL/GenBank/DDBJ databases">
        <title>Antibacterial composition, strain of bacteriophage Escherichia coli, used for obtaining thereof patent RU2518303.</title>
        <authorList>
            <person name="Dyatlov I.A."/>
            <person name="Aleshkin V.A."/>
            <person name="Aleshkin A.V."/>
            <person name="Afanas'Ev S.S."/>
            <person name="Svetoch E.A."/>
            <person name="Volozhantsev N.V."/>
            <person name="Efimova O.G."/>
            <person name="Vasyliev D.A."/>
            <person name="Zolotukhin S.N."/>
            <person name="Amerkhanova A.M."/>
            <person name="Kiseleva I.A."/>
            <person name="Verevkin V.V."/>
            <person name="Krasilnikova V.M."/>
            <person name="Myakinina V.P."/>
            <person name="Bannov V.A."/>
            <person name="Rubalskiy M.O."/>
        </authorList>
    </citation>
    <scope>NUCLEOTIDE SEQUENCE [LARGE SCALE GENOMIC DNA]</scope>
</reference>
<dbReference type="EMBL" id="MK331930">
    <property type="protein sequence ID" value="QAY02381.1"/>
    <property type="molecule type" value="Genomic_DNA"/>
</dbReference>
<name>A0A411BL70_9CAUD</name>
<proteinExistence type="predicted"/>
<sequence length="40" mass="4936">MSYQTVHNIFKNESDEFIIFNSKQTYNKFMKLRYNRSAIQ</sequence>
<dbReference type="Proteomes" id="UP000290212">
    <property type="component" value="Segment"/>
</dbReference>